<dbReference type="EMBL" id="KL662168">
    <property type="protein sequence ID" value="KFM28387.1"/>
    <property type="molecule type" value="Genomic_DNA"/>
</dbReference>
<sequence>MDTCSIDSTCVEDMEHVQKSVVQLTHGLINNFCSGTLIKGPGDKIYILTARHCLVQTDQRFIYPSSSYDVIFDYKLPCNASQVDDVSATFDRYLTGVSVVFEDITSDTAVLELLQDIPPEWGAWTAGWDAGWVEPGFSFLDVSQPMGDSQKIASGKVIDATYQLVMLPDGHVLKGQPRNCTTEVCGYLLGVGTAGGMASGSSGSGVIDAERGAVIGVASAMAGKGRCSDPLVTDDSGGLLLYIGTLMKAWDMGFHKLFGRRVDGKRWAEYEKYTRHTPTLTIGNVVPEVNPRRGPTRFSVVLQQRPVRNTTITLTPGQPGLVRLSHSKLTFTRADWSQPQYVEITAVPNRFAINETRAFDIDLRWPVVDATGKWSERTKAISGAVWAERKGNSFFNPQEIQLPFRHVISLERYSPNVTLIAEREGPFRPVEYFKYTATGPQGLVIDTCPHGSASDNTTVVSAVFNQDWSLYNFYIVVSPMTDFNIPGESLNFTGKASVTISNSSLGEMLELFLAKDVIHEVTPMPGQTIAKGRSSPSTFYYRPETSMTVDVSTCNSNTTIGARLAILNDRMEVISTGGSPKVHACIPSMTAKLEGGQTYFFMVTTAVNQLATTRVLRQVAFTITKV</sequence>
<keyword evidence="2" id="KW-1185">Reference proteome</keyword>
<dbReference type="GeneID" id="23616691"/>
<evidence type="ECO:0000313" key="2">
    <source>
        <dbReference type="Proteomes" id="UP000028924"/>
    </source>
</evidence>
<dbReference type="Gene3D" id="2.40.10.10">
    <property type="entry name" value="Trypsin-like serine proteases"/>
    <property type="match status" value="2"/>
</dbReference>
<evidence type="ECO:0000313" key="1">
    <source>
        <dbReference type="EMBL" id="KFM28387.1"/>
    </source>
</evidence>
<reference evidence="1 2" key="1">
    <citation type="journal article" date="2014" name="BMC Genomics">
        <title>Oil accumulation mechanisms of the oleaginous microalga Chlorella protothecoides revealed through its genome, transcriptomes, and proteomes.</title>
        <authorList>
            <person name="Gao C."/>
            <person name="Wang Y."/>
            <person name="Shen Y."/>
            <person name="Yan D."/>
            <person name="He X."/>
            <person name="Dai J."/>
            <person name="Wu Q."/>
        </authorList>
    </citation>
    <scope>NUCLEOTIDE SEQUENCE [LARGE SCALE GENOMIC DNA]</scope>
    <source>
        <strain evidence="1 2">0710</strain>
    </source>
</reference>
<organism evidence="1 2">
    <name type="scientific">Auxenochlorella protothecoides</name>
    <name type="common">Green microalga</name>
    <name type="synonym">Chlorella protothecoides</name>
    <dbReference type="NCBI Taxonomy" id="3075"/>
    <lineage>
        <taxon>Eukaryota</taxon>
        <taxon>Viridiplantae</taxon>
        <taxon>Chlorophyta</taxon>
        <taxon>core chlorophytes</taxon>
        <taxon>Trebouxiophyceae</taxon>
        <taxon>Chlorellales</taxon>
        <taxon>Chlorellaceae</taxon>
        <taxon>Auxenochlorella</taxon>
    </lineage>
</organism>
<dbReference type="AlphaFoldDB" id="A0A087SRN3"/>
<name>A0A087SRN3_AUXPR</name>
<dbReference type="SUPFAM" id="SSF50494">
    <property type="entry name" value="Trypsin-like serine proteases"/>
    <property type="match status" value="1"/>
</dbReference>
<proteinExistence type="predicted"/>
<protein>
    <recommendedName>
        <fullName evidence="3">Peptidase S1 domain-containing protein</fullName>
    </recommendedName>
</protein>
<dbReference type="InterPro" id="IPR043504">
    <property type="entry name" value="Peptidase_S1_PA_chymotrypsin"/>
</dbReference>
<dbReference type="Pfam" id="PF13365">
    <property type="entry name" value="Trypsin_2"/>
    <property type="match status" value="1"/>
</dbReference>
<dbReference type="InterPro" id="IPR009003">
    <property type="entry name" value="Peptidase_S1_PA"/>
</dbReference>
<dbReference type="OrthoDB" id="2333706at2759"/>
<evidence type="ECO:0008006" key="3">
    <source>
        <dbReference type="Google" id="ProtNLM"/>
    </source>
</evidence>
<accession>A0A087SRN3</accession>
<dbReference type="Proteomes" id="UP000028924">
    <property type="component" value="Unassembled WGS sequence"/>
</dbReference>
<dbReference type="RefSeq" id="XP_011401402.1">
    <property type="nucleotide sequence ID" value="XM_011403100.1"/>
</dbReference>
<dbReference type="KEGG" id="apro:F751_5300"/>
<gene>
    <name evidence="1" type="ORF">F751_5300</name>
</gene>